<gene>
    <name evidence="2" type="ORF">METZ01_LOCUS411478</name>
</gene>
<keyword evidence="1" id="KW-0732">Signal</keyword>
<evidence type="ECO:0008006" key="3">
    <source>
        <dbReference type="Google" id="ProtNLM"/>
    </source>
</evidence>
<name>A0A382WJ32_9ZZZZ</name>
<feature type="non-terminal residue" evidence="2">
    <location>
        <position position="1"/>
    </location>
</feature>
<dbReference type="InterPro" id="IPR013517">
    <property type="entry name" value="FG-GAP"/>
</dbReference>
<dbReference type="InterPro" id="IPR028994">
    <property type="entry name" value="Integrin_alpha_N"/>
</dbReference>
<reference evidence="2" key="1">
    <citation type="submission" date="2018-05" db="EMBL/GenBank/DDBJ databases">
        <authorList>
            <person name="Lanie J.A."/>
            <person name="Ng W.-L."/>
            <person name="Kazmierczak K.M."/>
            <person name="Andrzejewski T.M."/>
            <person name="Davidsen T.M."/>
            <person name="Wayne K.J."/>
            <person name="Tettelin H."/>
            <person name="Glass J.I."/>
            <person name="Rusch D."/>
            <person name="Podicherti R."/>
            <person name="Tsui H.-C.T."/>
            <person name="Winkler M.E."/>
        </authorList>
    </citation>
    <scope>NUCLEOTIDE SEQUENCE</scope>
</reference>
<dbReference type="Gene3D" id="2.130.10.130">
    <property type="entry name" value="Integrin alpha, N-terminal"/>
    <property type="match status" value="1"/>
</dbReference>
<organism evidence="2">
    <name type="scientific">marine metagenome</name>
    <dbReference type="NCBI Taxonomy" id="408172"/>
    <lineage>
        <taxon>unclassified sequences</taxon>
        <taxon>metagenomes</taxon>
        <taxon>ecological metagenomes</taxon>
    </lineage>
</organism>
<dbReference type="EMBL" id="UINC01160142">
    <property type="protein sequence ID" value="SVD58624.1"/>
    <property type="molecule type" value="Genomic_DNA"/>
</dbReference>
<dbReference type="PANTHER" id="PTHR44103:SF1">
    <property type="entry name" value="PROPROTEIN CONVERTASE P"/>
    <property type="match status" value="1"/>
</dbReference>
<evidence type="ECO:0000256" key="1">
    <source>
        <dbReference type="ARBA" id="ARBA00022729"/>
    </source>
</evidence>
<dbReference type="PANTHER" id="PTHR44103">
    <property type="entry name" value="PROPROTEIN CONVERTASE P"/>
    <property type="match status" value="1"/>
</dbReference>
<accession>A0A382WJ32</accession>
<dbReference type="SUPFAM" id="SSF69318">
    <property type="entry name" value="Integrin alpha N-terminal domain"/>
    <property type="match status" value="1"/>
</dbReference>
<proteinExistence type="predicted"/>
<protein>
    <recommendedName>
        <fullName evidence="3">VCBS repeat-containing protein</fullName>
    </recommendedName>
</protein>
<sequence>DGFLDLIAGNHEGELRYYRSDHSSGSVQWILESNYFLGYQGGKNAAPVLYDLDGDDDLDLLVGNQSGSIHYWENKGISEIADFVYNPTVFIGVTGGRNSVPAAIDLNADGKKDLLMGKFNGQLYKYIRKDIGKEFRFMLERRKYLDLDVGLGSVPVIADINNDQQSELIIGSDSGKIFSFQADSEIQSSKVWKPSEEYFEELKFPVGGNPVFSDLDKDGDLDMIIGSEAGTLHYFRNEGQ</sequence>
<dbReference type="AlphaFoldDB" id="A0A382WJ32"/>
<evidence type="ECO:0000313" key="2">
    <source>
        <dbReference type="EMBL" id="SVD58624.1"/>
    </source>
</evidence>
<dbReference type="Pfam" id="PF13517">
    <property type="entry name" value="FG-GAP_3"/>
    <property type="match status" value="1"/>
</dbReference>